<accession>D3Q2C7</accession>
<evidence type="ECO:0000256" key="1">
    <source>
        <dbReference type="SAM" id="MobiDB-lite"/>
    </source>
</evidence>
<dbReference type="STRING" id="446470.Snas_4211"/>
<evidence type="ECO:0000313" key="3">
    <source>
        <dbReference type="Proteomes" id="UP000000844"/>
    </source>
</evidence>
<dbReference type="eggNOG" id="ENOG50349YV">
    <property type="taxonomic scope" value="Bacteria"/>
</dbReference>
<sequence length="179" mass="18582">MSQFAPPSEGIKPADLLGHLVIARPLRYEPEVTTIHGVKDAVAVDVADVDTGEIYTECLWFNGVIVGRLRRHLGEIVLGHIIEGTPRPGQKPPLLFNYANEDAAAVARGQAFLKAHPEFATTDTPAPTASTPAPVPAPKPVAAPAASPAAPAGISPEVLAALPAESRALIEQLSAAQAA</sequence>
<dbReference type="EMBL" id="CP001778">
    <property type="protein sequence ID" value="ADD43860.1"/>
    <property type="molecule type" value="Genomic_DNA"/>
</dbReference>
<dbReference type="KEGG" id="sna:Snas_4211"/>
<feature type="region of interest" description="Disordered" evidence="1">
    <location>
        <begin position="120"/>
        <end position="151"/>
    </location>
</feature>
<dbReference type="RefSeq" id="WP_013019431.1">
    <property type="nucleotide sequence ID" value="NC_013947.1"/>
</dbReference>
<gene>
    <name evidence="2" type="ordered locus">Snas_4211</name>
</gene>
<feature type="compositionally biased region" description="Low complexity" evidence="1">
    <location>
        <begin position="120"/>
        <end position="132"/>
    </location>
</feature>
<protein>
    <submittedName>
        <fullName evidence="2">Uncharacterized protein</fullName>
    </submittedName>
</protein>
<evidence type="ECO:0000313" key="2">
    <source>
        <dbReference type="EMBL" id="ADD43860.1"/>
    </source>
</evidence>
<name>D3Q2C7_STANL</name>
<dbReference type="AlphaFoldDB" id="D3Q2C7"/>
<dbReference type="Proteomes" id="UP000000844">
    <property type="component" value="Chromosome"/>
</dbReference>
<organism evidence="2 3">
    <name type="scientific">Stackebrandtia nassauensis (strain DSM 44728 / CIP 108903 / NRRL B-16338 / NBRC 102104 / LLR-40K-21)</name>
    <dbReference type="NCBI Taxonomy" id="446470"/>
    <lineage>
        <taxon>Bacteria</taxon>
        <taxon>Bacillati</taxon>
        <taxon>Actinomycetota</taxon>
        <taxon>Actinomycetes</taxon>
        <taxon>Glycomycetales</taxon>
        <taxon>Glycomycetaceae</taxon>
        <taxon>Stackebrandtia</taxon>
    </lineage>
</organism>
<dbReference type="HOGENOM" id="CLU_1502582_0_0_11"/>
<reference evidence="2 3" key="1">
    <citation type="journal article" date="2009" name="Stand. Genomic Sci.">
        <title>Complete genome sequence of Stackebrandtia nassauensis type strain (LLR-40K-21).</title>
        <authorList>
            <person name="Munk C."/>
            <person name="Lapidus A."/>
            <person name="Copeland A."/>
            <person name="Jando M."/>
            <person name="Mayilraj S."/>
            <person name="Glavina Del Rio T."/>
            <person name="Nolan M."/>
            <person name="Chen F."/>
            <person name="Lucas S."/>
            <person name="Tice H."/>
            <person name="Cheng J.F."/>
            <person name="Han C."/>
            <person name="Detter J.C."/>
            <person name="Bruce D."/>
            <person name="Goodwin L."/>
            <person name="Chain P."/>
            <person name="Pitluck S."/>
            <person name="Goker M."/>
            <person name="Ovchinikova G."/>
            <person name="Pati A."/>
            <person name="Ivanova N."/>
            <person name="Mavromatis K."/>
            <person name="Chen A."/>
            <person name="Palaniappan K."/>
            <person name="Land M."/>
            <person name="Hauser L."/>
            <person name="Chang Y.J."/>
            <person name="Jeffries C.D."/>
            <person name="Bristow J."/>
            <person name="Eisen J.A."/>
            <person name="Markowitz V."/>
            <person name="Hugenholtz P."/>
            <person name="Kyrpides N.C."/>
            <person name="Klenk H.P."/>
        </authorList>
    </citation>
    <scope>NUCLEOTIDE SEQUENCE [LARGE SCALE GENOMIC DNA]</scope>
    <source>
        <strain evidence="3">DSM 44728 / CIP 108903 / NRRL B-16338 / NBRC 102104 / LLR-40K-21</strain>
    </source>
</reference>
<keyword evidence="3" id="KW-1185">Reference proteome</keyword>
<proteinExistence type="predicted"/>
<dbReference type="OrthoDB" id="3544002at2"/>
<feature type="compositionally biased region" description="Low complexity" evidence="1">
    <location>
        <begin position="142"/>
        <end position="151"/>
    </location>
</feature>